<evidence type="ECO:0000256" key="2">
    <source>
        <dbReference type="ARBA" id="ARBA00022704"/>
    </source>
</evidence>
<comment type="caution">
    <text evidence="4">The sequence shown here is derived from an EMBL/GenBank/DDBJ whole genome shotgun (WGS) entry which is preliminary data.</text>
</comment>
<dbReference type="EMBL" id="VSZS01000060">
    <property type="protein sequence ID" value="TYR33085.1"/>
    <property type="molecule type" value="Genomic_DNA"/>
</dbReference>
<dbReference type="InterPro" id="IPR052781">
    <property type="entry name" value="Cys_protease_inhibitor_I42"/>
</dbReference>
<keyword evidence="1" id="KW-0646">Protease inhibitor</keyword>
<dbReference type="SUPFAM" id="SSF141066">
    <property type="entry name" value="ICP-like"/>
    <property type="match status" value="1"/>
</dbReference>
<keyword evidence="5" id="KW-1185">Reference proteome</keyword>
<accession>A0A5D4H0N8</accession>
<dbReference type="Proteomes" id="UP000323258">
    <property type="component" value="Unassembled WGS sequence"/>
</dbReference>
<evidence type="ECO:0000256" key="1">
    <source>
        <dbReference type="ARBA" id="ARBA00022690"/>
    </source>
</evidence>
<keyword evidence="2" id="KW-0789">Thiol protease inhibitor</keyword>
<dbReference type="OrthoDB" id="7872263at2"/>
<protein>
    <submittedName>
        <fullName evidence="4">Protease inhibitor I42 family protein</fullName>
    </submittedName>
</protein>
<evidence type="ECO:0000313" key="4">
    <source>
        <dbReference type="EMBL" id="TYR33085.1"/>
    </source>
</evidence>
<reference evidence="4 5" key="1">
    <citation type="submission" date="2019-08" db="EMBL/GenBank/DDBJ databases">
        <authorList>
            <person name="Seo Y.L."/>
        </authorList>
    </citation>
    <scope>NUCLEOTIDE SEQUENCE [LARGE SCALE GENOMIC DNA]</scope>
    <source>
        <strain evidence="4 5">MaA-C15</strain>
    </source>
</reference>
<proteinExistence type="predicted"/>
<reference evidence="4 5" key="2">
    <citation type="submission" date="2019-09" db="EMBL/GenBank/DDBJ databases">
        <title>Mesorhizobium sp. MaA-C15 isolated from Microcystis aeruginosa.</title>
        <authorList>
            <person name="Jeong S.E."/>
            <person name="Jin H.M."/>
            <person name="Jeon C.O."/>
        </authorList>
    </citation>
    <scope>NUCLEOTIDE SEQUENCE [LARGE SCALE GENOMIC DNA]</scope>
    <source>
        <strain evidence="4 5">MaA-C15</strain>
    </source>
</reference>
<dbReference type="Pfam" id="PF09394">
    <property type="entry name" value="Inhibitor_I42"/>
    <property type="match status" value="1"/>
</dbReference>
<dbReference type="RefSeq" id="WP_148914285.1">
    <property type="nucleotide sequence ID" value="NZ_VSZS01000060.1"/>
</dbReference>
<dbReference type="PANTHER" id="PTHR36530">
    <property type="entry name" value="INHIBITOR OF CYSTEINE PEPTIDASE"/>
    <property type="match status" value="1"/>
</dbReference>
<evidence type="ECO:0000313" key="5">
    <source>
        <dbReference type="Proteomes" id="UP000323258"/>
    </source>
</evidence>
<dbReference type="AlphaFoldDB" id="A0A5D4H0N8"/>
<sequence length="106" mass="11439">MPDAAVLTDADDGGHVSLKVGETVLLELAENPTTGFRWDLQPFEGSCLREHDDRFEAGAGIGAGGLRRLRIVATKAGEEDIRLVLIRPWGPREPARALSIHVTVSP</sequence>
<organism evidence="4 5">
    <name type="scientific">Neoaquamicrobium microcysteis</name>
    <dbReference type="NCBI Taxonomy" id="2682781"/>
    <lineage>
        <taxon>Bacteria</taxon>
        <taxon>Pseudomonadati</taxon>
        <taxon>Pseudomonadota</taxon>
        <taxon>Alphaproteobacteria</taxon>
        <taxon>Hyphomicrobiales</taxon>
        <taxon>Phyllobacteriaceae</taxon>
        <taxon>Neoaquamicrobium</taxon>
    </lineage>
</organism>
<name>A0A5D4H0N8_9HYPH</name>
<dbReference type="InterPro" id="IPR018990">
    <property type="entry name" value="Prot_inh_I42_chagasin"/>
</dbReference>
<feature type="domain" description="Proteinase inhibitor I42 chagasin" evidence="3">
    <location>
        <begin position="18"/>
        <end position="104"/>
    </location>
</feature>
<gene>
    <name evidence="4" type="ORF">FY036_08470</name>
</gene>
<dbReference type="InterPro" id="IPR036331">
    <property type="entry name" value="Chagasin-like_sf"/>
</dbReference>
<dbReference type="GO" id="GO:0004869">
    <property type="term" value="F:cysteine-type endopeptidase inhibitor activity"/>
    <property type="evidence" value="ECO:0007669"/>
    <property type="project" value="UniProtKB-KW"/>
</dbReference>
<dbReference type="PANTHER" id="PTHR36530:SF1">
    <property type="entry name" value="AMOEBIASIN-1"/>
    <property type="match status" value="1"/>
</dbReference>
<dbReference type="Gene3D" id="2.60.40.2020">
    <property type="match status" value="1"/>
</dbReference>
<evidence type="ECO:0000259" key="3">
    <source>
        <dbReference type="Pfam" id="PF09394"/>
    </source>
</evidence>